<evidence type="ECO:0000313" key="1">
    <source>
        <dbReference type="EMBL" id="ARU54166.1"/>
    </source>
</evidence>
<name>A0A1Y0I300_9GAMM</name>
<sequence length="63" mass="7015">MSDYFLTYFAIQLTLNQVSGALQLLHVYLSAAQNSTKVAYGALLFLLDTNLDKGTDYEFSDNS</sequence>
<proteinExistence type="predicted"/>
<dbReference type="KEGG" id="ome:OLMES_0057"/>
<keyword evidence="2" id="KW-1185">Reference proteome</keyword>
<reference evidence="1 2" key="1">
    <citation type="submission" date="2017-05" db="EMBL/GenBank/DDBJ databases">
        <title>Genomic insights into alkan degradation activity of Oleiphilus messinensis.</title>
        <authorList>
            <person name="Kozyavkin S.A."/>
            <person name="Slesarev A.I."/>
            <person name="Golyshin P.N."/>
            <person name="Korzhenkov A."/>
            <person name="Golyshina O.N."/>
            <person name="Toshchakov S.V."/>
        </authorList>
    </citation>
    <scope>NUCLEOTIDE SEQUENCE [LARGE SCALE GENOMIC DNA]</scope>
    <source>
        <strain evidence="1 2">ME102</strain>
    </source>
</reference>
<protein>
    <submittedName>
        <fullName evidence="1">Uncharacterized protein</fullName>
    </submittedName>
</protein>
<dbReference type="Proteomes" id="UP000196027">
    <property type="component" value="Chromosome"/>
</dbReference>
<dbReference type="EMBL" id="CP021425">
    <property type="protein sequence ID" value="ARU54166.1"/>
    <property type="molecule type" value="Genomic_DNA"/>
</dbReference>
<organism evidence="1 2">
    <name type="scientific">Oleiphilus messinensis</name>
    <dbReference type="NCBI Taxonomy" id="141451"/>
    <lineage>
        <taxon>Bacteria</taxon>
        <taxon>Pseudomonadati</taxon>
        <taxon>Pseudomonadota</taxon>
        <taxon>Gammaproteobacteria</taxon>
        <taxon>Oceanospirillales</taxon>
        <taxon>Oleiphilaceae</taxon>
        <taxon>Oleiphilus</taxon>
    </lineage>
</organism>
<gene>
    <name evidence="1" type="ORF">OLMES_0057</name>
</gene>
<accession>A0A1Y0I300</accession>
<dbReference type="AlphaFoldDB" id="A0A1Y0I300"/>
<evidence type="ECO:0000313" key="2">
    <source>
        <dbReference type="Proteomes" id="UP000196027"/>
    </source>
</evidence>